<proteinExistence type="predicted"/>
<evidence type="ECO:0000313" key="4">
    <source>
        <dbReference type="EMBL" id="PYE20910.1"/>
    </source>
</evidence>
<organism evidence="4 5">
    <name type="scientific">Williamsia limnetica</name>
    <dbReference type="NCBI Taxonomy" id="882452"/>
    <lineage>
        <taxon>Bacteria</taxon>
        <taxon>Bacillati</taxon>
        <taxon>Actinomycetota</taxon>
        <taxon>Actinomycetes</taxon>
        <taxon>Mycobacteriales</taxon>
        <taxon>Nocardiaceae</taxon>
        <taxon>Williamsia</taxon>
    </lineage>
</organism>
<comment type="pathway">
    <text evidence="1">Cofactor biosynthesis; adenosylcobalamin biosynthesis.</text>
</comment>
<dbReference type="NCBIfam" id="NF005968">
    <property type="entry name" value="PRK08057.1-2"/>
    <property type="match status" value="1"/>
</dbReference>
<evidence type="ECO:0000256" key="2">
    <source>
        <dbReference type="ARBA" id="ARBA00022573"/>
    </source>
</evidence>
<keyword evidence="5" id="KW-1185">Reference proteome</keyword>
<name>A0A318S2J8_WILLI</name>
<sequence length="253" mass="26846">MNARKVLILGGTAEARSLAVLLHDAGVDAVSSLAGRVKNPALPVGQVRVGGFGGVDGLVAWLRQHGCAAIIDATHPFARVISANAAQAAACAGIPLLTLRRAPWETQPGDNWIDVADLTEAAHAVTEMAAARDGLRVFLTTGRQDVDAFRAVDDAWFLIRLVDPPEREGPRRSTIMRSRGPYTLDGELALLREHRIDVVVTKNSGGNLVRAKLDAARTLSLPVIMVRRPEAAATGPRVLTAAEAAQWVEGLAP</sequence>
<dbReference type="NCBIfam" id="TIGR00715">
    <property type="entry name" value="precor6x_red"/>
    <property type="match status" value="1"/>
</dbReference>
<dbReference type="PANTHER" id="PTHR36925">
    <property type="entry name" value="COBALT-PRECORRIN-6A REDUCTASE"/>
    <property type="match status" value="1"/>
</dbReference>
<dbReference type="GO" id="GO:0016994">
    <property type="term" value="F:precorrin-6A reductase activity"/>
    <property type="evidence" value="ECO:0007669"/>
    <property type="project" value="InterPro"/>
</dbReference>
<reference evidence="4 5" key="1">
    <citation type="submission" date="2018-06" db="EMBL/GenBank/DDBJ databases">
        <title>Genomic Encyclopedia of Type Strains, Phase IV (KMG-IV): sequencing the most valuable type-strain genomes for metagenomic binning, comparative biology and taxonomic classification.</title>
        <authorList>
            <person name="Goeker M."/>
        </authorList>
    </citation>
    <scope>NUCLEOTIDE SEQUENCE [LARGE SCALE GENOMIC DNA]</scope>
    <source>
        <strain evidence="4 5">DSM 45521</strain>
    </source>
</reference>
<dbReference type="PANTHER" id="PTHR36925:SF1">
    <property type="entry name" value="COBALT-PRECORRIN-6A REDUCTASE"/>
    <property type="match status" value="1"/>
</dbReference>
<dbReference type="RefSeq" id="WP_110467627.1">
    <property type="nucleotide sequence ID" value="NZ_QJSP01000001.1"/>
</dbReference>
<comment type="caution">
    <text evidence="4">The sequence shown here is derived from an EMBL/GenBank/DDBJ whole genome shotgun (WGS) entry which is preliminary data.</text>
</comment>
<evidence type="ECO:0000313" key="5">
    <source>
        <dbReference type="Proteomes" id="UP000247591"/>
    </source>
</evidence>
<accession>A0A318S2J8</accession>
<evidence type="ECO:0000256" key="3">
    <source>
        <dbReference type="ARBA" id="ARBA00023002"/>
    </source>
</evidence>
<dbReference type="GO" id="GO:0009236">
    <property type="term" value="P:cobalamin biosynthetic process"/>
    <property type="evidence" value="ECO:0007669"/>
    <property type="project" value="UniProtKB-UniPathway"/>
</dbReference>
<dbReference type="Proteomes" id="UP000247591">
    <property type="component" value="Unassembled WGS sequence"/>
</dbReference>
<gene>
    <name evidence="4" type="ORF">DFR67_101301</name>
</gene>
<dbReference type="InterPro" id="IPR003723">
    <property type="entry name" value="Precorrin-6x_reduct"/>
</dbReference>
<evidence type="ECO:0000256" key="1">
    <source>
        <dbReference type="ARBA" id="ARBA00004953"/>
    </source>
</evidence>
<keyword evidence="3" id="KW-0560">Oxidoreductase</keyword>
<protein>
    <submittedName>
        <fullName evidence="4">Precorrin-6A/cobalt-precorrin-6A reductase</fullName>
    </submittedName>
</protein>
<dbReference type="PROSITE" id="PS51014">
    <property type="entry name" value="COBK_CBIJ"/>
    <property type="match status" value="1"/>
</dbReference>
<dbReference type="AlphaFoldDB" id="A0A318S2J8"/>
<keyword evidence="2" id="KW-0169">Cobalamin biosynthesis</keyword>
<dbReference type="UniPathway" id="UPA00148"/>
<dbReference type="Pfam" id="PF02571">
    <property type="entry name" value="CbiJ"/>
    <property type="match status" value="1"/>
</dbReference>
<dbReference type="EMBL" id="QJSP01000001">
    <property type="protein sequence ID" value="PYE20910.1"/>
    <property type="molecule type" value="Genomic_DNA"/>
</dbReference>
<dbReference type="OrthoDB" id="5183775at2"/>